<evidence type="ECO:0000313" key="2">
    <source>
        <dbReference type="Proteomes" id="UP001207228"/>
    </source>
</evidence>
<reference evidence="1 2" key="1">
    <citation type="submission" date="2022-11" db="EMBL/GenBank/DDBJ databases">
        <title>The characterization of three novel Bacteroidetes species and genomic analysis of their roles in tidal elemental geochemical cycles.</title>
        <authorList>
            <person name="Ma K.-J."/>
        </authorList>
    </citation>
    <scope>NUCLEOTIDE SEQUENCE [LARGE SCALE GENOMIC DNA]</scope>
    <source>
        <strain evidence="1 2">M82</strain>
    </source>
</reference>
<name>A0ABT3RJ43_9BACT</name>
<protein>
    <submittedName>
        <fullName evidence="1">DUF4403 family protein</fullName>
    </submittedName>
</protein>
<gene>
    <name evidence="1" type="ORF">OO017_17180</name>
</gene>
<dbReference type="Proteomes" id="UP001207228">
    <property type="component" value="Unassembled WGS sequence"/>
</dbReference>
<dbReference type="Pfam" id="PF14356">
    <property type="entry name" value="DUF4403"/>
    <property type="match status" value="1"/>
</dbReference>
<dbReference type="InterPro" id="IPR025515">
    <property type="entry name" value="DUF4403"/>
</dbReference>
<sequence>MEDAVRIYVPVSVSYPALETVLKSQLTGEYIPKPEEGSDMLPYAQILDVGISGSNTGANEVILRIRIRILRTMLKRDNVDLYVLANLGYENATQQLFVQQFHLTSRTSSGLFNTGLEVLVNKVAYNQIIKKARVNLSQIISAEMQKANGMLSEGLEVKGVRLMGAVNEVRVQNITPLPDRVSLSVELTGNVEATVLDLTSILPSK</sequence>
<comment type="caution">
    <text evidence="1">The sequence shown here is derived from an EMBL/GenBank/DDBJ whole genome shotgun (WGS) entry which is preliminary data.</text>
</comment>
<organism evidence="1 2">
    <name type="scientific">Pontibacter anaerobius</name>
    <dbReference type="NCBI Taxonomy" id="2993940"/>
    <lineage>
        <taxon>Bacteria</taxon>
        <taxon>Pseudomonadati</taxon>
        <taxon>Bacteroidota</taxon>
        <taxon>Cytophagia</taxon>
        <taxon>Cytophagales</taxon>
        <taxon>Hymenobacteraceae</taxon>
        <taxon>Pontibacter</taxon>
    </lineage>
</organism>
<dbReference type="EMBL" id="JAPFQO010000012">
    <property type="protein sequence ID" value="MCX2741694.1"/>
    <property type="molecule type" value="Genomic_DNA"/>
</dbReference>
<proteinExistence type="predicted"/>
<dbReference type="RefSeq" id="WP_266053929.1">
    <property type="nucleotide sequence ID" value="NZ_JAPFQO010000012.1"/>
</dbReference>
<evidence type="ECO:0000313" key="1">
    <source>
        <dbReference type="EMBL" id="MCX2741694.1"/>
    </source>
</evidence>
<keyword evidence="2" id="KW-1185">Reference proteome</keyword>
<accession>A0ABT3RJ43</accession>